<evidence type="ECO:0000313" key="3">
    <source>
        <dbReference type="Proteomes" id="UP000037136"/>
    </source>
</evidence>
<dbReference type="Pfam" id="PF09994">
    <property type="entry name" value="T6SS_Tle1-like_cat"/>
    <property type="match status" value="1"/>
</dbReference>
<dbReference type="InterPro" id="IPR018712">
    <property type="entry name" value="Tle1-like_cat"/>
</dbReference>
<feature type="domain" description="T6SS Phospholipase effector Tle1-like catalytic" evidence="1">
    <location>
        <begin position="31"/>
        <end position="353"/>
    </location>
</feature>
<reference evidence="2 3" key="2">
    <citation type="journal article" date="2017" name="Sci. Rep.">
        <title>Ant-infecting Ophiocordyceps genomes reveal a high diversity of potential behavioral manipulation genes and a possible major role for enterotoxins.</title>
        <authorList>
            <person name="de Bekker C."/>
            <person name="Ohm R.A."/>
            <person name="Evans H.C."/>
            <person name="Brachmann A."/>
            <person name="Hughes D.P."/>
        </authorList>
    </citation>
    <scope>NUCLEOTIDE SEQUENCE [LARGE SCALE GENOMIC DNA]</scope>
    <source>
        <strain evidence="2 3">SC16a</strain>
    </source>
</reference>
<dbReference type="STRING" id="268505.A0A2A9PEM6"/>
<organism evidence="2 3">
    <name type="scientific">Ophiocordyceps unilateralis</name>
    <name type="common">Zombie-ant fungus</name>
    <name type="synonym">Torrubia unilateralis</name>
    <dbReference type="NCBI Taxonomy" id="268505"/>
    <lineage>
        <taxon>Eukaryota</taxon>
        <taxon>Fungi</taxon>
        <taxon>Dikarya</taxon>
        <taxon>Ascomycota</taxon>
        <taxon>Pezizomycotina</taxon>
        <taxon>Sordariomycetes</taxon>
        <taxon>Hypocreomycetidae</taxon>
        <taxon>Hypocreales</taxon>
        <taxon>Ophiocordycipitaceae</taxon>
        <taxon>Ophiocordyceps</taxon>
    </lineage>
</organism>
<evidence type="ECO:0000259" key="1">
    <source>
        <dbReference type="Pfam" id="PF09994"/>
    </source>
</evidence>
<evidence type="ECO:0000313" key="2">
    <source>
        <dbReference type="EMBL" id="PFH59849.1"/>
    </source>
</evidence>
<proteinExistence type="predicted"/>
<dbReference type="AlphaFoldDB" id="A0A2A9PEM6"/>
<dbReference type="PANTHER" id="PTHR33840">
    <property type="match status" value="1"/>
</dbReference>
<dbReference type="InterPro" id="IPR029058">
    <property type="entry name" value="AB_hydrolase_fold"/>
</dbReference>
<dbReference type="SUPFAM" id="SSF53474">
    <property type="entry name" value="alpha/beta-Hydrolases"/>
    <property type="match status" value="1"/>
</dbReference>
<dbReference type="PANTHER" id="PTHR33840:SF2">
    <property type="entry name" value="TLE1 PHOSPHOLIPASE DOMAIN-CONTAINING PROTEIN"/>
    <property type="match status" value="1"/>
</dbReference>
<keyword evidence="3" id="KW-1185">Reference proteome</keyword>
<dbReference type="EMBL" id="LAZP02000168">
    <property type="protein sequence ID" value="PFH59849.1"/>
    <property type="molecule type" value="Genomic_DNA"/>
</dbReference>
<name>A0A2A9PEM6_OPHUN</name>
<accession>A0A2A9PEM6</accession>
<protein>
    <recommendedName>
        <fullName evidence="1">T6SS Phospholipase effector Tle1-like catalytic domain-containing protein</fullName>
    </recommendedName>
</protein>
<comment type="caution">
    <text evidence="2">The sequence shown here is derived from an EMBL/GenBank/DDBJ whole genome shotgun (WGS) entry which is preliminary data.</text>
</comment>
<dbReference type="Proteomes" id="UP000037136">
    <property type="component" value="Unassembled WGS sequence"/>
</dbReference>
<reference evidence="2 3" key="1">
    <citation type="journal article" date="2015" name="BMC Genomics">
        <title>Gene expression during zombie ant biting behavior reflects the complexity underlying fungal parasitic behavioral manipulation.</title>
        <authorList>
            <person name="de Bekker C."/>
            <person name="Ohm R.A."/>
            <person name="Loreto R.G."/>
            <person name="Sebastian A."/>
            <person name="Albert I."/>
            <person name="Merrow M."/>
            <person name="Brachmann A."/>
            <person name="Hughes D.P."/>
        </authorList>
    </citation>
    <scope>NUCLEOTIDE SEQUENCE [LARGE SCALE GENOMIC DNA]</scope>
    <source>
        <strain evidence="2 3">SC16a</strain>
    </source>
</reference>
<sequence length="513" mass="58420">MATTLTTPSMPMAESSSKTLMDYLGPQPQAKKLVLFFDGTGNSFSGSTADTNVIKMLNKLKRSDSHQLHYYQTGIGTYDIRHEGSVDKNWFSEKWSSFLQMLDQGFGTTFGAHLMAGYRFLMRYYNVGDKIYMFGFSRGAFIARFLARMLSTVGLLCKGNEEMVRFAYTLYRRHLEGETRAGVRGIDDEVEAFSRTFCRREMVPGRVGKPEAEGNVRVYFLGIWDCVNSVSVLERNAPVAAPVTGTAHHVRHAVAVDERRVKFRAALLAQDVRAAEADDDIREVWFPGCHGDVGGGWPAEMAGASGGLEAKDRTLRQRLRGLFRTRRAARSNANASSDDFQMSDVPLAWMLHELEMVGSRDQAATLRYSPSADGFKRHYLERKHQTRSSVLHDSLRFGHGTGFFRVLLWHFLEWLPFISRQELVENRWVDKRFPPNRGNTRDIPKDAVLHESLIERLRDNAAYHPRNNHGDDLEPCLKKDNVSAEFVEERNSHPEHRTYIFAKRRLTNGHNDS</sequence>
<dbReference type="OrthoDB" id="3162439at2759"/>
<gene>
    <name evidence="2" type="ORF">XA68_11769</name>
</gene>